<organism evidence="2 3">
    <name type="scientific">Acinetobacter baumannii</name>
    <dbReference type="NCBI Taxonomy" id="470"/>
    <lineage>
        <taxon>Bacteria</taxon>
        <taxon>Pseudomonadati</taxon>
        <taxon>Pseudomonadota</taxon>
        <taxon>Gammaproteobacteria</taxon>
        <taxon>Moraxellales</taxon>
        <taxon>Moraxellaceae</taxon>
        <taxon>Acinetobacter</taxon>
        <taxon>Acinetobacter calcoaceticus/baumannii complex</taxon>
    </lineage>
</organism>
<comment type="caution">
    <text evidence="2">The sequence shown here is derived from an EMBL/GenBank/DDBJ whole genome shotgun (WGS) entry which is preliminary data.</text>
</comment>
<dbReference type="RefSeq" id="WP_087937399.1">
    <property type="nucleotide sequence ID" value="NZ_CP059039.1"/>
</dbReference>
<keyword evidence="1" id="KW-0812">Transmembrane</keyword>
<keyword evidence="1" id="KW-0472">Membrane</keyword>
<feature type="transmembrane region" description="Helical" evidence="1">
    <location>
        <begin position="12"/>
        <end position="32"/>
    </location>
</feature>
<keyword evidence="1" id="KW-1133">Transmembrane helix</keyword>
<reference evidence="2 3" key="1">
    <citation type="journal article" date="2017" name="Ann. Clin. Microbiol. Antimicrob.">
        <title>New eight genes identified at the clinical multidrug-resistant Acinetobacter baumannii DMS06669 strain in a Vietnam hospital.</title>
        <authorList>
            <person name="Si-Tuan N."/>
            <person name="Ngoc H.M."/>
            <person name="Hang P.T.T."/>
            <person name="Nguyen C."/>
            <person name="Van P.H."/>
            <person name="Huong N.T."/>
        </authorList>
    </citation>
    <scope>NUCLEOTIDE SEQUENCE [LARGE SCALE GENOMIC DNA]</scope>
    <source>
        <strain evidence="2 3">DMS06669</strain>
    </source>
</reference>
<protein>
    <submittedName>
        <fullName evidence="2">Uncharacterized protein</fullName>
    </submittedName>
</protein>
<proteinExistence type="predicted"/>
<sequence>MQNSKPEKIPFYKSWVFWAIIYGLLILAYNLAFIFLEPEKKVLLTSNELGDFLAGVFAPLAFLFLYLGYKQQGRELQQNTHALNLQAQELQNSVEQQRLLAEATIDDLNITKEQIQTQRRKELIEAQPFWHFELSNVYKERPSHVMGIDPLPDSAYNSFIVSVSLNNSRAIAREVGVSILKEDKVVKKFNFPVFEKSPTPQHISIRLKYPEFFDDKDELNLKYAIVYLDALDNPQYQNFEIVIIRKRNTPAQEFRFERTERSY</sequence>
<evidence type="ECO:0000313" key="3">
    <source>
        <dbReference type="Proteomes" id="UP000480763"/>
    </source>
</evidence>
<gene>
    <name evidence="2" type="ORF">GSE42_12505</name>
</gene>
<name>A0A6L8ME90_ACIBA</name>
<dbReference type="AlphaFoldDB" id="A0A6L8ME90"/>
<feature type="transmembrane region" description="Helical" evidence="1">
    <location>
        <begin position="52"/>
        <end position="69"/>
    </location>
</feature>
<dbReference type="EMBL" id="WWCH01000001">
    <property type="protein sequence ID" value="MYM78748.1"/>
    <property type="molecule type" value="Genomic_DNA"/>
</dbReference>
<evidence type="ECO:0000313" key="2">
    <source>
        <dbReference type="EMBL" id="MYM78748.1"/>
    </source>
</evidence>
<evidence type="ECO:0000256" key="1">
    <source>
        <dbReference type="SAM" id="Phobius"/>
    </source>
</evidence>
<dbReference type="Proteomes" id="UP000480763">
    <property type="component" value="Unassembled WGS sequence"/>
</dbReference>
<accession>A0A6L8ME90</accession>